<dbReference type="InterPro" id="IPR032149">
    <property type="entry name" value="DUF4988"/>
</dbReference>
<dbReference type="Pfam" id="PF16378">
    <property type="entry name" value="DUF4988"/>
    <property type="match status" value="1"/>
</dbReference>
<dbReference type="Proteomes" id="UP000533637">
    <property type="component" value="Unassembled WGS sequence"/>
</dbReference>
<evidence type="ECO:0000259" key="3">
    <source>
        <dbReference type="Pfam" id="PF16378"/>
    </source>
</evidence>
<dbReference type="EMBL" id="JACHOC010000007">
    <property type="protein sequence ID" value="MBB4623599.1"/>
    <property type="molecule type" value="Genomic_DNA"/>
</dbReference>
<keyword evidence="5" id="KW-1185">Reference proteome</keyword>
<dbReference type="RefSeq" id="WP_183671630.1">
    <property type="nucleotide sequence ID" value="NZ_BMPB01000008.1"/>
</dbReference>
<protein>
    <recommendedName>
        <fullName evidence="3">DUF4988 domain-containing protein</fullName>
    </recommendedName>
</protein>
<name>A0ABR6KQD8_9BACT</name>
<evidence type="ECO:0000313" key="5">
    <source>
        <dbReference type="Proteomes" id="UP000533637"/>
    </source>
</evidence>
<evidence type="ECO:0000313" key="4">
    <source>
        <dbReference type="EMBL" id="MBB4623599.1"/>
    </source>
</evidence>
<dbReference type="PROSITE" id="PS51257">
    <property type="entry name" value="PROKAR_LIPOPROTEIN"/>
    <property type="match status" value="1"/>
</dbReference>
<feature type="region of interest" description="Disordered" evidence="2">
    <location>
        <begin position="166"/>
        <end position="201"/>
    </location>
</feature>
<feature type="coiled-coil region" evidence="1">
    <location>
        <begin position="20"/>
        <end position="61"/>
    </location>
</feature>
<comment type="caution">
    <text evidence="4">The sequence shown here is derived from an EMBL/GenBank/DDBJ whole genome shotgun (WGS) entry which is preliminary data.</text>
</comment>
<sequence length="456" mass="50269">MKKNFILFTSIFLLSATSCQKDLRDDVDDLLERVSKLEKICEQANADIVDLKQIVSLLEANDYITSVNELADKSGYAINFLKGNTIVVKHGTNGDYPVIGVDELNGIFYWTQKVGDNSASWVLDSNGNKVQATGGNGKTPVIGVNSSGNWTVDYGEGSKELLVNGKPVSAKGKDGQNGKDGVNGTDGKDGANGTNGKDGVDGYSPFKSVTDKGDYIELKLTTGTILKLPKENSKAMKILFDVNENGLIAERMWADETKEITYKVENPDSQTTVDFEATNGWRVKHNRNNNSITLIPLEAWNEEGRIIVSLLKDNKLISQFRYSVKTMLFWDKSSINTMPQVLEAIGGKVPVTIQNIIFPPQWFYKNAVIKITPVLRYSGGEAKGLLYTFKGEDVEDIEEGDVITYETGANEAIRSSFDYIPEMNKSELYLTFDVEIDGRAVKIDDMKVADGVIATN</sequence>
<organism evidence="4 5">
    <name type="scientific">Parabacteroides faecis</name>
    <dbReference type="NCBI Taxonomy" id="1217282"/>
    <lineage>
        <taxon>Bacteria</taxon>
        <taxon>Pseudomonadati</taxon>
        <taxon>Bacteroidota</taxon>
        <taxon>Bacteroidia</taxon>
        <taxon>Bacteroidales</taxon>
        <taxon>Tannerellaceae</taxon>
        <taxon>Parabacteroides</taxon>
    </lineage>
</organism>
<accession>A0ABR6KQD8</accession>
<evidence type="ECO:0000256" key="1">
    <source>
        <dbReference type="SAM" id="Coils"/>
    </source>
</evidence>
<keyword evidence="1" id="KW-0175">Coiled coil</keyword>
<proteinExistence type="predicted"/>
<reference evidence="4 5" key="1">
    <citation type="submission" date="2020-08" db="EMBL/GenBank/DDBJ databases">
        <title>Genomic Encyclopedia of Type Strains, Phase IV (KMG-IV): sequencing the most valuable type-strain genomes for metagenomic binning, comparative biology and taxonomic classification.</title>
        <authorList>
            <person name="Goeker M."/>
        </authorList>
    </citation>
    <scope>NUCLEOTIDE SEQUENCE [LARGE SCALE GENOMIC DNA]</scope>
    <source>
        <strain evidence="4 5">DSM 102983</strain>
    </source>
</reference>
<evidence type="ECO:0000256" key="2">
    <source>
        <dbReference type="SAM" id="MobiDB-lite"/>
    </source>
</evidence>
<gene>
    <name evidence="4" type="ORF">GGQ57_003515</name>
</gene>
<feature type="domain" description="DUF4988" evidence="3">
    <location>
        <begin position="23"/>
        <end position="176"/>
    </location>
</feature>